<name>Q7RPZ1_PLAYO</name>
<reference evidence="1 2" key="1">
    <citation type="journal article" date="2002" name="Nature">
        <title>Genome sequence and comparative analysis of the model rodent malaria parasite Plasmodium yoelii yoelii.</title>
        <authorList>
            <person name="Carlton J.M."/>
            <person name="Angiuoli S.V."/>
            <person name="Suh B.B."/>
            <person name="Kooij T.W."/>
            <person name="Pertea M."/>
            <person name="Silva J.C."/>
            <person name="Ermolaeva M.D."/>
            <person name="Allen J.E."/>
            <person name="Selengut J.D."/>
            <person name="Koo H.L."/>
            <person name="Peterson J.D."/>
            <person name="Pop M."/>
            <person name="Kosack D.S."/>
            <person name="Shumway M.F."/>
            <person name="Bidwell S.L."/>
            <person name="Shallom S.J."/>
            <person name="van Aken S.E."/>
            <person name="Riedmuller S.B."/>
            <person name="Feldblyum T.V."/>
            <person name="Cho J.K."/>
            <person name="Quackenbush J."/>
            <person name="Sedegah M."/>
            <person name="Shoaibi A."/>
            <person name="Cummings L.M."/>
            <person name="Florens L."/>
            <person name="Yates J.R."/>
            <person name="Raine J.D."/>
            <person name="Sinden R.E."/>
            <person name="Harris M.A."/>
            <person name="Cunningham D.A."/>
            <person name="Preiser P.R."/>
            <person name="Bergman L.W."/>
            <person name="Vaidya A.B."/>
            <person name="van Lin L.H."/>
            <person name="Janse C.J."/>
            <person name="Waters A.P."/>
            <person name="Smith H.O."/>
            <person name="White O.R."/>
            <person name="Salzberg S.L."/>
            <person name="Venter J.C."/>
            <person name="Fraser C.M."/>
            <person name="Hoffman S.L."/>
            <person name="Gardner M.J."/>
            <person name="Carucci D.J."/>
        </authorList>
    </citation>
    <scope>NUCLEOTIDE SEQUENCE [LARGE SCALE GENOMIC DNA]</scope>
    <source>
        <strain evidence="1 2">17XNL</strain>
    </source>
</reference>
<dbReference type="InterPro" id="IPR006486">
    <property type="entry name" value="PYST_A"/>
</dbReference>
<dbReference type="AlphaFoldDB" id="Q7RPZ1"/>
<evidence type="ECO:0000313" key="2">
    <source>
        <dbReference type="Proteomes" id="UP000008553"/>
    </source>
</evidence>
<dbReference type="SUPFAM" id="SSF55961">
    <property type="entry name" value="Bet v1-like"/>
    <property type="match status" value="1"/>
</dbReference>
<evidence type="ECO:0008006" key="3">
    <source>
        <dbReference type="Google" id="ProtNLM"/>
    </source>
</evidence>
<organism evidence="1 2">
    <name type="scientific">Plasmodium yoelii yoelii</name>
    <dbReference type="NCBI Taxonomy" id="73239"/>
    <lineage>
        <taxon>Eukaryota</taxon>
        <taxon>Sar</taxon>
        <taxon>Alveolata</taxon>
        <taxon>Apicomplexa</taxon>
        <taxon>Aconoidasida</taxon>
        <taxon>Haemosporida</taxon>
        <taxon>Plasmodiidae</taxon>
        <taxon>Plasmodium</taxon>
        <taxon>Plasmodium (Vinckeia)</taxon>
    </lineage>
</organism>
<accession>Q7RPZ1</accession>
<protein>
    <recommendedName>
        <fullName evidence="3">Fam-a protein</fullName>
    </recommendedName>
</protein>
<dbReference type="Proteomes" id="UP000008553">
    <property type="component" value="Unassembled WGS sequence"/>
</dbReference>
<sequence>MSNKAFAAEANSGIEALRRFARPSNIRSIFPDDYSEGTSEEQPSNLCINPEETEIAENVMNEAELLLQYHATSTDDYKFYHKYSEDSIEYYKLHGNIFIFKFDHKIRYPDKYNDIIEILWNSNNVKYLGNSIIKEKVAREYSPNLIITQHRYVNKPLSFYGYHYALTKKVQVSDDTTVILSTSSDIDDYNNVDRRKYTNTIVESANIFKPKIYSEKDIRNGKWTKMFVNLSGYIIQKKTNYIDITFVHSQYKNFNNLIILFHNLFRYFVTINTPNIDDLLTKIIHSAQILNILRLGIILPME</sequence>
<dbReference type="PaxDb" id="73239-Q7RPZ1"/>
<comment type="caution">
    <text evidence="1">The sequence shown here is derived from an EMBL/GenBank/DDBJ whole genome shotgun (WGS) entry which is preliminary data.</text>
</comment>
<proteinExistence type="predicted"/>
<keyword evidence="2" id="KW-1185">Reference proteome</keyword>
<dbReference type="EMBL" id="AABL01000344">
    <property type="protein sequence ID" value="EAA20610.1"/>
    <property type="molecule type" value="Genomic_DNA"/>
</dbReference>
<dbReference type="NCBIfam" id="TIGR01599">
    <property type="entry name" value="PYST-A"/>
    <property type="match status" value="1"/>
</dbReference>
<gene>
    <name evidence="1" type="ORF">PY01313</name>
</gene>
<dbReference type="InParanoid" id="Q7RPZ1"/>
<evidence type="ECO:0000313" key="1">
    <source>
        <dbReference type="EMBL" id="EAA20610.1"/>
    </source>
</evidence>